<dbReference type="GO" id="GO:0006302">
    <property type="term" value="P:double-strand break repair"/>
    <property type="evidence" value="ECO:0007669"/>
    <property type="project" value="TreeGrafter"/>
</dbReference>
<dbReference type="GO" id="GO:0005524">
    <property type="term" value="F:ATP binding"/>
    <property type="evidence" value="ECO:0007669"/>
    <property type="project" value="UniProtKB-KW"/>
</dbReference>
<dbReference type="InterPro" id="IPR042115">
    <property type="entry name" value="PriA_3primeBD_sf"/>
</dbReference>
<dbReference type="PANTHER" id="PTHR30580:SF0">
    <property type="entry name" value="PRIMOSOMAL PROTEIN N"/>
    <property type="match status" value="1"/>
</dbReference>
<dbReference type="GO" id="GO:0043138">
    <property type="term" value="F:3'-5' DNA helicase activity"/>
    <property type="evidence" value="ECO:0007669"/>
    <property type="project" value="TreeGrafter"/>
</dbReference>
<proteinExistence type="predicted"/>
<evidence type="ECO:0000256" key="2">
    <source>
        <dbReference type="ARBA" id="ARBA00022840"/>
    </source>
</evidence>
<evidence type="ECO:0000256" key="3">
    <source>
        <dbReference type="ARBA" id="ARBA00023125"/>
    </source>
</evidence>
<dbReference type="AlphaFoldDB" id="A0A6J7HFR6"/>
<evidence type="ECO:0000259" key="4">
    <source>
        <dbReference type="Pfam" id="PF17764"/>
    </source>
</evidence>
<keyword evidence="1" id="KW-0547">Nucleotide-binding</keyword>
<dbReference type="InterPro" id="IPR041222">
    <property type="entry name" value="PriA_3primeBD"/>
</dbReference>
<dbReference type="Pfam" id="PF17764">
    <property type="entry name" value="PriA_3primeBD"/>
    <property type="match status" value="1"/>
</dbReference>
<accession>A0A6J7HFR6</accession>
<name>A0A6J7HFR6_9ZZZZ</name>
<feature type="domain" description="Primosomal protein N' 3' DNA-binding" evidence="4">
    <location>
        <begin position="33"/>
        <end position="126"/>
    </location>
</feature>
<dbReference type="Gene3D" id="3.40.50.300">
    <property type="entry name" value="P-loop containing nucleotide triphosphate hydrolases"/>
    <property type="match status" value="1"/>
</dbReference>
<dbReference type="InterPro" id="IPR027417">
    <property type="entry name" value="P-loop_NTPase"/>
</dbReference>
<dbReference type="EMBL" id="CAFBMS010000032">
    <property type="protein sequence ID" value="CAB4917536.1"/>
    <property type="molecule type" value="Genomic_DNA"/>
</dbReference>
<dbReference type="Gene3D" id="3.40.1440.60">
    <property type="entry name" value="PriA, 3(prime) DNA-binding domain"/>
    <property type="match status" value="1"/>
</dbReference>
<dbReference type="GO" id="GO:0006270">
    <property type="term" value="P:DNA replication initiation"/>
    <property type="evidence" value="ECO:0007669"/>
    <property type="project" value="TreeGrafter"/>
</dbReference>
<dbReference type="PANTHER" id="PTHR30580">
    <property type="entry name" value="PRIMOSOMAL PROTEIN N"/>
    <property type="match status" value="1"/>
</dbReference>
<keyword evidence="2" id="KW-0067">ATP-binding</keyword>
<dbReference type="GO" id="GO:0003677">
    <property type="term" value="F:DNA binding"/>
    <property type="evidence" value="ECO:0007669"/>
    <property type="project" value="UniProtKB-KW"/>
</dbReference>
<dbReference type="GO" id="GO:0006310">
    <property type="term" value="P:DNA recombination"/>
    <property type="evidence" value="ECO:0007669"/>
    <property type="project" value="TreeGrafter"/>
</dbReference>
<sequence>MQSVKPLRLKREAYKEPSKAHPHTVVNVWVDSGLSHLDGIFSYRCTSEQKNYIHVGSRLKVPFNSRSCEAIVVNITESQDSIEQLKTVESVLGNIPVANRALIDFYQLMAKYWASDPYSLVKQGIPSRVASVDKSFESSILAKVEKDNSFRKSRQNFFLMHSPHKSAYREIAELALERMKLGSTLLLLPDSKDVDRVIQLLDVKNLDFDFIRLDSSLPRAQRYENYLRTSLEKNVLVIGNRSALFAPIHDLDSIIVGFEKSEQYFEKKHPYWNTRDSVFLRAQIEKVSVYFTGYVPSCEMAQKIEAREIKFVAPKANLNTLAFPQTKGELLPDRLIPKIRKFLREGTVLFLVPRKGYANALLCAKCRNMALCKCGSRLVVTSQNSDPVCSVCSTSVKNWQCAWCKGTTRYVAARGIDRFHEEIGRAFPNTSIQLSSAPNILEDVAEKTKIVIATTGAIPGNAKDYSAVVLLEGQRFLAATSTRYEELVYESFFEAASHVNTKGSVLIILDSFHPLVAAITKWNPAGLVKKILRENEDAFLPPFSSVALITIEKQDAILLRNGLIKSIKDERLPVSSQIFRLNDSDSEKTKIVVSVPAENRGVLAAFLHELARKRAISKKSSVSIALDPFTLSQ</sequence>
<protein>
    <submittedName>
        <fullName evidence="5">Unannotated protein</fullName>
    </submittedName>
</protein>
<evidence type="ECO:0000256" key="1">
    <source>
        <dbReference type="ARBA" id="ARBA00022741"/>
    </source>
</evidence>
<keyword evidence="3" id="KW-0238">DNA-binding</keyword>
<organism evidence="5">
    <name type="scientific">freshwater metagenome</name>
    <dbReference type="NCBI Taxonomy" id="449393"/>
    <lineage>
        <taxon>unclassified sequences</taxon>
        <taxon>metagenomes</taxon>
        <taxon>ecological metagenomes</taxon>
    </lineage>
</organism>
<reference evidence="5" key="1">
    <citation type="submission" date="2020-05" db="EMBL/GenBank/DDBJ databases">
        <authorList>
            <person name="Chiriac C."/>
            <person name="Salcher M."/>
            <person name="Ghai R."/>
            <person name="Kavagutti S V."/>
        </authorList>
    </citation>
    <scope>NUCLEOTIDE SEQUENCE</scope>
</reference>
<evidence type="ECO:0000313" key="5">
    <source>
        <dbReference type="EMBL" id="CAB4917536.1"/>
    </source>
</evidence>
<gene>
    <name evidence="5" type="ORF">UFOPK3614_00674</name>
</gene>